<dbReference type="RefSeq" id="WP_380635053.1">
    <property type="nucleotide sequence ID" value="NZ_JBHSQO010000008.1"/>
</dbReference>
<feature type="compositionally biased region" description="Basic and acidic residues" evidence="1">
    <location>
        <begin position="16"/>
        <end position="26"/>
    </location>
</feature>
<dbReference type="EMBL" id="JBHSQO010000008">
    <property type="protein sequence ID" value="MFC6089694.1"/>
    <property type="molecule type" value="Genomic_DNA"/>
</dbReference>
<evidence type="ECO:0000256" key="1">
    <source>
        <dbReference type="SAM" id="MobiDB-lite"/>
    </source>
</evidence>
<dbReference type="Proteomes" id="UP001596220">
    <property type="component" value="Unassembled WGS sequence"/>
</dbReference>
<dbReference type="SUPFAM" id="SSF47413">
    <property type="entry name" value="lambda repressor-like DNA-binding domains"/>
    <property type="match status" value="1"/>
</dbReference>
<feature type="region of interest" description="Disordered" evidence="1">
    <location>
        <begin position="1"/>
        <end position="36"/>
    </location>
</feature>
<dbReference type="InterPro" id="IPR010982">
    <property type="entry name" value="Lambda_DNA-bd_dom_sf"/>
</dbReference>
<proteinExistence type="predicted"/>
<dbReference type="InterPro" id="IPR043917">
    <property type="entry name" value="DUF5753"/>
</dbReference>
<sequence>MDTEENAPPVRPGSAHSRELGGEIRKTRQNSGRSAPKVAEALGWSVGKLSKLEKGTRGTSTVDIAALLGHCGAAKAARERVLGIAAEPDTGSFLRLHHQRSDRLVAVSVHEEIAETITVYDPVTVPDLARTEDYTLALTGDPDFATALAERQRLLQRHPNPHVTAYVHEMALRMAVGGPAVMRDQLLHLLLMCEWPRTTVRVVPLAAGFHTHLRYPCTLLTFESPDKPMAYAETDVAVAFHDAPEAVAAYQQKMCHLDAAALDTEQTRRKLSRWTDLYDRKAA</sequence>
<dbReference type="Pfam" id="PF19054">
    <property type="entry name" value="DUF5753"/>
    <property type="match status" value="1"/>
</dbReference>
<keyword evidence="4" id="KW-1185">Reference proteome</keyword>
<accession>A0ABW1P274</accession>
<feature type="domain" description="DUF5753" evidence="2">
    <location>
        <begin position="109"/>
        <end position="272"/>
    </location>
</feature>
<dbReference type="Gene3D" id="1.10.260.40">
    <property type="entry name" value="lambda repressor-like DNA-binding domains"/>
    <property type="match status" value="1"/>
</dbReference>
<dbReference type="CDD" id="cd00093">
    <property type="entry name" value="HTH_XRE"/>
    <property type="match status" value="1"/>
</dbReference>
<organism evidence="3 4">
    <name type="scientific">Saccharothrix lopnurensis</name>
    <dbReference type="NCBI Taxonomy" id="1670621"/>
    <lineage>
        <taxon>Bacteria</taxon>
        <taxon>Bacillati</taxon>
        <taxon>Actinomycetota</taxon>
        <taxon>Actinomycetes</taxon>
        <taxon>Pseudonocardiales</taxon>
        <taxon>Pseudonocardiaceae</taxon>
        <taxon>Saccharothrix</taxon>
    </lineage>
</organism>
<dbReference type="InterPro" id="IPR001387">
    <property type="entry name" value="Cro/C1-type_HTH"/>
</dbReference>
<protein>
    <submittedName>
        <fullName evidence="3">Helix-turn-helix domain-containing protein</fullName>
    </submittedName>
</protein>
<name>A0ABW1P274_9PSEU</name>
<dbReference type="Pfam" id="PF13560">
    <property type="entry name" value="HTH_31"/>
    <property type="match status" value="1"/>
</dbReference>
<comment type="caution">
    <text evidence="3">The sequence shown here is derived from an EMBL/GenBank/DDBJ whole genome shotgun (WGS) entry which is preliminary data.</text>
</comment>
<evidence type="ECO:0000313" key="4">
    <source>
        <dbReference type="Proteomes" id="UP001596220"/>
    </source>
</evidence>
<evidence type="ECO:0000313" key="3">
    <source>
        <dbReference type="EMBL" id="MFC6089694.1"/>
    </source>
</evidence>
<reference evidence="4" key="1">
    <citation type="journal article" date="2019" name="Int. J. Syst. Evol. Microbiol.">
        <title>The Global Catalogue of Microorganisms (GCM) 10K type strain sequencing project: providing services to taxonomists for standard genome sequencing and annotation.</title>
        <authorList>
            <consortium name="The Broad Institute Genomics Platform"/>
            <consortium name="The Broad Institute Genome Sequencing Center for Infectious Disease"/>
            <person name="Wu L."/>
            <person name="Ma J."/>
        </authorList>
    </citation>
    <scope>NUCLEOTIDE SEQUENCE [LARGE SCALE GENOMIC DNA]</scope>
    <source>
        <strain evidence="4">CGMCC 4.7246</strain>
    </source>
</reference>
<evidence type="ECO:0000259" key="2">
    <source>
        <dbReference type="Pfam" id="PF19054"/>
    </source>
</evidence>
<gene>
    <name evidence="3" type="ORF">ACFP3R_10465</name>
</gene>